<sequence>MTRGLIISLLAICTLINLVISEDCKFVPPCQCVSTGFTLDLRNTVRPLSVIDGDYTYYIDPCGDHAKVAHFCNVAEEAGCQVKQSSIFGIASTSGYSATGDPFKNNVVFKNQYGEGTEIRVTLLNIKCNYFSEGHLVFVQETPPKTYNFTLETNRACTVPAEDDDGGLSGGSVLLIIFFVLLIVYLVGGVLFLKFVRRAEGLEAIPNYEFWKDFPSLVKDGVKFTCRGCKAESTYEKI</sequence>
<dbReference type="PANTHER" id="PTHR15071:SF0">
    <property type="entry name" value="MANNOSE 6-PHOSPHATE RECEPTOR-LIKE PROTEIN 1"/>
    <property type="match status" value="1"/>
</dbReference>
<accession>A0ABM0JBZ8</accession>
<organism evidence="4 5">
    <name type="scientific">Aplysia californica</name>
    <name type="common">California sea hare</name>
    <dbReference type="NCBI Taxonomy" id="6500"/>
    <lineage>
        <taxon>Eukaryota</taxon>
        <taxon>Metazoa</taxon>
        <taxon>Spiralia</taxon>
        <taxon>Lophotrochozoa</taxon>
        <taxon>Mollusca</taxon>
        <taxon>Gastropoda</taxon>
        <taxon>Heterobranchia</taxon>
        <taxon>Euthyneura</taxon>
        <taxon>Tectipleura</taxon>
        <taxon>Aplysiida</taxon>
        <taxon>Aplysioidea</taxon>
        <taxon>Aplysiidae</taxon>
        <taxon>Aplysia</taxon>
    </lineage>
</organism>
<dbReference type="SUPFAM" id="SSF50911">
    <property type="entry name" value="Mannose 6-phosphate receptor domain"/>
    <property type="match status" value="1"/>
</dbReference>
<protein>
    <submittedName>
        <fullName evidence="5">Mannose 6-phosphate receptor-like protein C530.09c</fullName>
    </submittedName>
</protein>
<dbReference type="Proteomes" id="UP000694888">
    <property type="component" value="Unplaced"/>
</dbReference>
<feature type="transmembrane region" description="Helical" evidence="2">
    <location>
        <begin position="173"/>
        <end position="193"/>
    </location>
</feature>
<feature type="chain" id="PRO_5045742842" evidence="3">
    <location>
        <begin position="22"/>
        <end position="238"/>
    </location>
</feature>
<keyword evidence="1" id="KW-0325">Glycoprotein</keyword>
<gene>
    <name evidence="5" type="primary">LOC101863397</name>
</gene>
<dbReference type="Pfam" id="PF02157">
    <property type="entry name" value="Man-6-P_recep"/>
    <property type="match status" value="1"/>
</dbReference>
<evidence type="ECO:0000313" key="4">
    <source>
        <dbReference type="Proteomes" id="UP000694888"/>
    </source>
</evidence>
<proteinExistence type="predicted"/>
<evidence type="ECO:0000256" key="3">
    <source>
        <dbReference type="SAM" id="SignalP"/>
    </source>
</evidence>
<dbReference type="RefSeq" id="XP_005090179.1">
    <property type="nucleotide sequence ID" value="XM_005090122.3"/>
</dbReference>
<keyword evidence="3" id="KW-0732">Signal</keyword>
<name>A0ABM0JBZ8_APLCA</name>
<keyword evidence="2" id="KW-1133">Transmembrane helix</keyword>
<evidence type="ECO:0000256" key="2">
    <source>
        <dbReference type="SAM" id="Phobius"/>
    </source>
</evidence>
<feature type="signal peptide" evidence="3">
    <location>
        <begin position="1"/>
        <end position="21"/>
    </location>
</feature>
<evidence type="ECO:0000313" key="5">
    <source>
        <dbReference type="RefSeq" id="XP_005090179.1"/>
    </source>
</evidence>
<dbReference type="InterPro" id="IPR028927">
    <property type="entry name" value="Man-6-P_rcpt"/>
</dbReference>
<keyword evidence="4" id="KW-1185">Reference proteome</keyword>
<dbReference type="PANTHER" id="PTHR15071">
    <property type="entry name" value="MANNOSE-6-PHOSPHATE RECEPTOR FAMILY MEMBER"/>
    <property type="match status" value="1"/>
</dbReference>
<keyword evidence="2" id="KW-0472">Membrane</keyword>
<dbReference type="InterPro" id="IPR009011">
    <property type="entry name" value="Man6P_isomerase_rcpt-bd_dom_sf"/>
</dbReference>
<evidence type="ECO:0000256" key="1">
    <source>
        <dbReference type="ARBA" id="ARBA00023180"/>
    </source>
</evidence>
<keyword evidence="2" id="KW-0812">Transmembrane</keyword>
<dbReference type="Gene3D" id="2.70.130.10">
    <property type="entry name" value="Mannose-6-phosphate receptor binding domain"/>
    <property type="match status" value="1"/>
</dbReference>
<dbReference type="GeneID" id="101863397"/>
<reference evidence="5" key="1">
    <citation type="submission" date="2025-08" db="UniProtKB">
        <authorList>
            <consortium name="RefSeq"/>
        </authorList>
    </citation>
    <scope>IDENTIFICATION</scope>
</reference>